<evidence type="ECO:0000313" key="2">
    <source>
        <dbReference type="Proteomes" id="UP000002497"/>
    </source>
</evidence>
<evidence type="ECO:0000313" key="1">
    <source>
        <dbReference type="EMBL" id="EFW18878.1"/>
    </source>
</evidence>
<protein>
    <submittedName>
        <fullName evidence="1">Uncharacterized protein</fullName>
    </submittedName>
</protein>
<keyword evidence="2" id="KW-1185">Reference proteome</keyword>
<dbReference type="VEuPathDB" id="FungiDB:D8B26_007098"/>
<name>E9D485_COCPS</name>
<proteinExistence type="predicted"/>
<dbReference type="HOGENOM" id="CLU_2209803_0_0_1"/>
<reference evidence="2" key="1">
    <citation type="journal article" date="2010" name="Genome Res.">
        <title>Population genomic sequencing of Coccidioides fungi reveals recent hybridization and transposon control.</title>
        <authorList>
            <person name="Neafsey D.E."/>
            <person name="Barker B.M."/>
            <person name="Sharpton T.J."/>
            <person name="Stajich J.E."/>
            <person name="Park D.J."/>
            <person name="Whiston E."/>
            <person name="Hung C.-Y."/>
            <person name="McMahan C."/>
            <person name="White J."/>
            <person name="Sykes S."/>
            <person name="Heiman D."/>
            <person name="Young S."/>
            <person name="Zeng Q."/>
            <person name="Abouelleil A."/>
            <person name="Aftuck L."/>
            <person name="Bessette D."/>
            <person name="Brown A."/>
            <person name="FitzGerald M."/>
            <person name="Lui A."/>
            <person name="Macdonald J.P."/>
            <person name="Priest M."/>
            <person name="Orbach M.J."/>
            <person name="Galgiani J.N."/>
            <person name="Kirkland T.N."/>
            <person name="Cole G.T."/>
            <person name="Birren B.W."/>
            <person name="Henn M.R."/>
            <person name="Taylor J.W."/>
            <person name="Rounsley S.D."/>
        </authorList>
    </citation>
    <scope>NUCLEOTIDE SEQUENCE [LARGE SCALE GENOMIC DNA]</scope>
    <source>
        <strain evidence="2">RMSCC 757 / Silveira</strain>
    </source>
</reference>
<dbReference type="EMBL" id="GL636491">
    <property type="protein sequence ID" value="EFW18878.1"/>
    <property type="molecule type" value="Genomic_DNA"/>
</dbReference>
<organism evidence="2">
    <name type="scientific">Coccidioides posadasii (strain RMSCC 757 / Silveira)</name>
    <name type="common">Valley fever fungus</name>
    <dbReference type="NCBI Taxonomy" id="443226"/>
    <lineage>
        <taxon>Eukaryota</taxon>
        <taxon>Fungi</taxon>
        <taxon>Dikarya</taxon>
        <taxon>Ascomycota</taxon>
        <taxon>Pezizomycotina</taxon>
        <taxon>Eurotiomycetes</taxon>
        <taxon>Eurotiomycetidae</taxon>
        <taxon>Onygenales</taxon>
        <taxon>Onygenaceae</taxon>
        <taxon>Coccidioides</taxon>
    </lineage>
</organism>
<sequence>MLASNTDVSTPSTNPSTRRLLLFSCINNAVAIFSHDNDERSLRSPPQLGDLAPSTMRIVVKGLGVDIHVLVGRKIVGNQRTHMGWFGIVEGCVYREYMRREGMAIIE</sequence>
<reference evidence="2" key="2">
    <citation type="submission" date="2010-03" db="EMBL/GenBank/DDBJ databases">
        <title>The genome sequence of Coccidioides posadasii strain Silveira.</title>
        <authorList>
            <consortium name="The Broad Institute Genome Sequencing Center for Infectious Disease"/>
            <person name="Neafsey D."/>
            <person name="Orbach M."/>
            <person name="Henn M.R."/>
            <person name="Cole G.T."/>
            <person name="Galgiani J."/>
            <person name="Gardner M.J."/>
            <person name="Kirkland T.N."/>
            <person name="Taylor J.W."/>
            <person name="Young S.K."/>
            <person name="Zeng Q."/>
            <person name="Koehrsen M."/>
            <person name="Alvarado L."/>
            <person name="Berlin A."/>
            <person name="Borenstein D."/>
            <person name="Chapman S.B."/>
            <person name="Chen Z."/>
            <person name="Engels R."/>
            <person name="Freedman E."/>
            <person name="Gellesch M."/>
            <person name="Goldberg J."/>
            <person name="Griggs A."/>
            <person name="Gujja S."/>
            <person name="Heilman E."/>
            <person name="Heiman D."/>
            <person name="Howarth C."/>
            <person name="Jen D."/>
            <person name="Larson L."/>
            <person name="Mehta T."/>
            <person name="Neiman D."/>
            <person name="Park D."/>
            <person name="Pearson M."/>
            <person name="Richards J."/>
            <person name="Roberts A."/>
            <person name="Saif S."/>
            <person name="Shea T."/>
            <person name="Shenoy N."/>
            <person name="Sisk P."/>
            <person name="Stolte C."/>
            <person name="Sykes S."/>
            <person name="Walk T."/>
            <person name="White J."/>
            <person name="Yandava C."/>
            <person name="Haas B."/>
            <person name="Nusbaum C."/>
            <person name="Birren B."/>
        </authorList>
    </citation>
    <scope>NUCLEOTIDE SEQUENCE [LARGE SCALE GENOMIC DNA]</scope>
    <source>
        <strain evidence="2">RMSCC 757 / Silveira</strain>
    </source>
</reference>
<gene>
    <name evidence="1" type="ORF">CPSG_04424</name>
</gene>
<accession>E9D485</accession>
<dbReference type="Proteomes" id="UP000002497">
    <property type="component" value="Unassembled WGS sequence"/>
</dbReference>
<dbReference type="AlphaFoldDB" id="E9D485"/>
<dbReference type="VEuPathDB" id="FungiDB:CPSG_04424"/>